<dbReference type="InterPro" id="IPR029063">
    <property type="entry name" value="SAM-dependent_MTases_sf"/>
</dbReference>
<dbReference type="SUPFAM" id="SSF53335">
    <property type="entry name" value="S-adenosyl-L-methionine-dependent methyltransferases"/>
    <property type="match status" value="1"/>
</dbReference>
<dbReference type="GO" id="GO:0008168">
    <property type="term" value="F:methyltransferase activity"/>
    <property type="evidence" value="ECO:0007669"/>
    <property type="project" value="UniProtKB-KW"/>
</dbReference>
<dbReference type="Gene3D" id="3.40.50.150">
    <property type="entry name" value="Vaccinia Virus protein VP39"/>
    <property type="match status" value="1"/>
</dbReference>
<keyword evidence="3" id="KW-0949">S-adenosyl-L-methionine</keyword>
<dbReference type="InterPro" id="IPR013216">
    <property type="entry name" value="Methyltransf_11"/>
</dbReference>
<keyword evidence="1 5" id="KW-0489">Methyltransferase</keyword>
<evidence type="ECO:0000256" key="3">
    <source>
        <dbReference type="ARBA" id="ARBA00022691"/>
    </source>
</evidence>
<reference evidence="5 6" key="1">
    <citation type="submission" date="2021-03" db="EMBL/GenBank/DDBJ databases">
        <title>Sequencing the genomes of 1000 actinobacteria strains.</title>
        <authorList>
            <person name="Klenk H.-P."/>
        </authorList>
    </citation>
    <scope>NUCLEOTIDE SEQUENCE [LARGE SCALE GENOMIC DNA]</scope>
    <source>
        <strain evidence="5 6">DSM 13468</strain>
    </source>
</reference>
<evidence type="ECO:0000256" key="1">
    <source>
        <dbReference type="ARBA" id="ARBA00022603"/>
    </source>
</evidence>
<feature type="domain" description="Methyltransferase type 11" evidence="4">
    <location>
        <begin position="48"/>
        <end position="142"/>
    </location>
</feature>
<dbReference type="Proteomes" id="UP000703720">
    <property type="component" value="Unassembled WGS sequence"/>
</dbReference>
<accession>A0ABS4WTW9</accession>
<protein>
    <submittedName>
        <fullName evidence="5">SAM-dependent methyltransferase</fullName>
    </submittedName>
</protein>
<dbReference type="GO" id="GO:0032259">
    <property type="term" value="P:methylation"/>
    <property type="evidence" value="ECO:0007669"/>
    <property type="project" value="UniProtKB-KW"/>
</dbReference>
<dbReference type="PANTHER" id="PTHR43464">
    <property type="entry name" value="METHYLTRANSFERASE"/>
    <property type="match status" value="1"/>
</dbReference>
<comment type="caution">
    <text evidence="5">The sequence shown here is derived from an EMBL/GenBank/DDBJ whole genome shotgun (WGS) entry which is preliminary data.</text>
</comment>
<dbReference type="Pfam" id="PF08241">
    <property type="entry name" value="Methyltransf_11"/>
    <property type="match status" value="1"/>
</dbReference>
<organism evidence="5 6">
    <name type="scientific">Microbacterium phyllosphaerae</name>
    <dbReference type="NCBI Taxonomy" id="124798"/>
    <lineage>
        <taxon>Bacteria</taxon>
        <taxon>Bacillati</taxon>
        <taxon>Actinomycetota</taxon>
        <taxon>Actinomycetes</taxon>
        <taxon>Micrococcales</taxon>
        <taxon>Microbacteriaceae</taxon>
        <taxon>Microbacterium</taxon>
    </lineage>
</organism>
<proteinExistence type="predicted"/>
<dbReference type="RefSeq" id="WP_210098703.1">
    <property type="nucleotide sequence ID" value="NZ_BAAAIO010000002.1"/>
</dbReference>
<gene>
    <name evidence="5" type="ORF">JOF42_003150</name>
</gene>
<sequence>MSDPTLWDHEAPTFDDAWDHGLRRDDARHAWESLLLPLVGDAPARVADLGCGTGTLSLLLASHGHDVVGVDFSPRMIELARTKQQAEGADATFICADAADPPLTDGDYDVVLSRHVLWAMPDPAEALRVWGALLRPDGIVILVEGRWHTDAGLTAAQTVALLEQCGFRGVTVRHLPEAELWGRDIPDERYVVTARPPLPRAASHPSAA</sequence>
<dbReference type="PANTHER" id="PTHR43464:SF19">
    <property type="entry name" value="UBIQUINONE BIOSYNTHESIS O-METHYLTRANSFERASE, MITOCHONDRIAL"/>
    <property type="match status" value="1"/>
</dbReference>
<keyword evidence="2" id="KW-0808">Transferase</keyword>
<evidence type="ECO:0000256" key="2">
    <source>
        <dbReference type="ARBA" id="ARBA00022679"/>
    </source>
</evidence>
<keyword evidence="6" id="KW-1185">Reference proteome</keyword>
<name>A0ABS4WTW9_9MICO</name>
<dbReference type="EMBL" id="JAGIOA010000001">
    <property type="protein sequence ID" value="MBP2379655.1"/>
    <property type="molecule type" value="Genomic_DNA"/>
</dbReference>
<evidence type="ECO:0000259" key="4">
    <source>
        <dbReference type="Pfam" id="PF08241"/>
    </source>
</evidence>
<evidence type="ECO:0000313" key="6">
    <source>
        <dbReference type="Proteomes" id="UP000703720"/>
    </source>
</evidence>
<dbReference type="CDD" id="cd02440">
    <property type="entry name" value="AdoMet_MTases"/>
    <property type="match status" value="1"/>
</dbReference>
<evidence type="ECO:0000313" key="5">
    <source>
        <dbReference type="EMBL" id="MBP2379655.1"/>
    </source>
</evidence>